<organism evidence="3">
    <name type="scientific">Vitis vinifera</name>
    <name type="common">Grape</name>
    <dbReference type="NCBI Taxonomy" id="29760"/>
    <lineage>
        <taxon>Eukaryota</taxon>
        <taxon>Viridiplantae</taxon>
        <taxon>Streptophyta</taxon>
        <taxon>Embryophyta</taxon>
        <taxon>Tracheophyta</taxon>
        <taxon>Spermatophyta</taxon>
        <taxon>Magnoliopsida</taxon>
        <taxon>eudicotyledons</taxon>
        <taxon>Gunneridae</taxon>
        <taxon>Pentapetalae</taxon>
        <taxon>rosids</taxon>
        <taxon>Vitales</taxon>
        <taxon>Vitaceae</taxon>
        <taxon>Viteae</taxon>
        <taxon>Vitis</taxon>
    </lineage>
</organism>
<proteinExistence type="predicted"/>
<dbReference type="PANTHER" id="PTHR47592">
    <property type="entry name" value="PBF68 PROTEIN"/>
    <property type="match status" value="1"/>
</dbReference>
<feature type="compositionally biased region" description="Basic and acidic residues" evidence="1">
    <location>
        <begin position="103"/>
        <end position="122"/>
    </location>
</feature>
<feature type="domain" description="Retrovirus-related Pol polyprotein from transposon TNT 1-94-like beta-barrel" evidence="2">
    <location>
        <begin position="205"/>
        <end position="272"/>
    </location>
</feature>
<reference evidence="3" key="1">
    <citation type="journal article" date="2007" name="PLoS ONE">
        <title>The first genome sequence of an elite grapevine cultivar (Pinot noir Vitis vinifera L.): coping with a highly heterozygous genome.</title>
        <authorList>
            <person name="Velasco R."/>
            <person name="Zharkikh A."/>
            <person name="Troggio M."/>
            <person name="Cartwright D.A."/>
            <person name="Cestaro A."/>
            <person name="Pruss D."/>
            <person name="Pindo M."/>
            <person name="FitzGerald L.M."/>
            <person name="Vezzulli S."/>
            <person name="Reid J."/>
            <person name="Malacarne G."/>
            <person name="Iliev D."/>
            <person name="Coppola G."/>
            <person name="Wardell B."/>
            <person name="Micheletti D."/>
            <person name="Macalma T."/>
            <person name="Facci M."/>
            <person name="Mitchell J.T."/>
            <person name="Perazzolli M."/>
            <person name="Eldredge G."/>
            <person name="Gatto P."/>
            <person name="Oyzerski R."/>
            <person name="Moretto M."/>
            <person name="Gutin N."/>
            <person name="Stefanini M."/>
            <person name="Chen Y."/>
            <person name="Segala C."/>
            <person name="Davenport C."/>
            <person name="Dematte L."/>
            <person name="Mraz A."/>
            <person name="Battilana J."/>
            <person name="Stormo K."/>
            <person name="Costa F."/>
            <person name="Tao Q."/>
            <person name="Si-Ammour A."/>
            <person name="Harkins T."/>
            <person name="Lackey A."/>
            <person name="Perbost C."/>
            <person name="Taillon B."/>
            <person name="Stella A."/>
            <person name="Solovyev V."/>
            <person name="Fawcett J.A."/>
            <person name="Sterck L."/>
            <person name="Vandepoele K."/>
            <person name="Grando S.M."/>
            <person name="Toppo S."/>
            <person name="Moser C."/>
            <person name="Lanchbury J."/>
            <person name="Bogden R."/>
            <person name="Skolnick M."/>
            <person name="Sgaramella V."/>
            <person name="Bhatnagar S.K."/>
            <person name="Fontana P."/>
            <person name="Gutin A."/>
            <person name="Van de Peer Y."/>
            <person name="Salamini F."/>
            <person name="Viola R."/>
        </authorList>
    </citation>
    <scope>NUCLEOTIDE SEQUENCE</scope>
</reference>
<dbReference type="AlphaFoldDB" id="A5BYN0"/>
<gene>
    <name evidence="3" type="ORF">VITISV_031523</name>
</gene>
<evidence type="ECO:0000259" key="2">
    <source>
        <dbReference type="Pfam" id="PF22936"/>
    </source>
</evidence>
<feature type="compositionally biased region" description="Basic residues" evidence="1">
    <location>
        <begin position="123"/>
        <end position="133"/>
    </location>
</feature>
<feature type="compositionally biased region" description="Polar residues" evidence="1">
    <location>
        <begin position="134"/>
        <end position="144"/>
    </location>
</feature>
<accession>A5BYN0</accession>
<protein>
    <recommendedName>
        <fullName evidence="2">Retrovirus-related Pol polyprotein from transposon TNT 1-94-like beta-barrel domain-containing protein</fullName>
    </recommendedName>
</protein>
<evidence type="ECO:0000256" key="1">
    <source>
        <dbReference type="SAM" id="MobiDB-lite"/>
    </source>
</evidence>
<dbReference type="Pfam" id="PF22936">
    <property type="entry name" value="Pol_BBD"/>
    <property type="match status" value="1"/>
</dbReference>
<dbReference type="EMBL" id="AM475951">
    <property type="protein sequence ID" value="CAN64015.1"/>
    <property type="molecule type" value="Genomic_DNA"/>
</dbReference>
<dbReference type="InterPro" id="IPR054722">
    <property type="entry name" value="PolX-like_BBD"/>
</dbReference>
<dbReference type="PANTHER" id="PTHR47592:SF27">
    <property type="entry name" value="OS08G0421700 PROTEIN"/>
    <property type="match status" value="1"/>
</dbReference>
<feature type="region of interest" description="Disordered" evidence="1">
    <location>
        <begin position="103"/>
        <end position="144"/>
    </location>
</feature>
<evidence type="ECO:0000313" key="3">
    <source>
        <dbReference type="EMBL" id="CAN64015.1"/>
    </source>
</evidence>
<name>A5BYN0_VITVI</name>
<dbReference type="Pfam" id="PF14223">
    <property type="entry name" value="Retrotran_gag_2"/>
    <property type="match status" value="1"/>
</dbReference>
<sequence>MNKKYILEDAGTQKYVIGNFRNFQMTGDRDVSSQIHNYHLLINDLAIKDIKLPEPFVVGYLVETLLESWKDYKNNMKHKKKQMSLEDVIIHIRIEEQNRNKDNIEKAKELSSKANVVEEKSKPKNNRSRKQNSRTKSNASNKVQNSTIKKRGNFCVYGKSRHCAVQCHHRKKTEKTNSKANLAKIEVITSVIFSKVSMVTNIKDWVVDSGATRHICGNRSAFTSYSTVKKEEKQVFMGDSRFTPVIGKGKVLLKLTSGKVFALCDVLHVSDI</sequence>